<dbReference type="Pfam" id="PF00078">
    <property type="entry name" value="RVT_1"/>
    <property type="match status" value="1"/>
</dbReference>
<dbReference type="PANTHER" id="PTHR33116:SF82">
    <property type="entry name" value="RNASE H FAMILY PROTEIN"/>
    <property type="match status" value="1"/>
</dbReference>
<dbReference type="InterPro" id="IPR043502">
    <property type="entry name" value="DNA/RNA_pol_sf"/>
</dbReference>
<dbReference type="EMBL" id="CP133616">
    <property type="protein sequence ID" value="WMV30174.1"/>
    <property type="molecule type" value="Genomic_DNA"/>
</dbReference>
<dbReference type="SUPFAM" id="SSF56672">
    <property type="entry name" value="DNA/RNA polymerases"/>
    <property type="match status" value="1"/>
</dbReference>
<dbReference type="PANTHER" id="PTHR33116">
    <property type="entry name" value="REVERSE TRANSCRIPTASE ZINC-BINDING DOMAIN-CONTAINING PROTEIN-RELATED-RELATED"/>
    <property type="match status" value="1"/>
</dbReference>
<evidence type="ECO:0000313" key="2">
    <source>
        <dbReference type="EMBL" id="WMV30174.1"/>
    </source>
</evidence>
<sequence length="346" mass="39842">MLAQEIIHGIKKSKEGDNVVIKLDMTKPYDRVSWSYTCLVLRKMGFGELFIDRVWRIMSNNWYSVIINGKRHGFFHSTRGLKQGDPLSPALFILGAEVLSRMLNLLHQNQVYKGFQMELRGPQINHLSFADNIIIFTSGTRQSLHLIMKTISTYEAVSDQLLNKSKSHFFVPSNTNPNIIVMIKETTGCSRKKCPINYLGCPLYIGGQRIIYYSDLVDKVIKKISGWQSRILSFGGRVTLVKHVLQSIPIHTMAAIAPPKTTIQYLKSITADFFWGMDKEKKKYHWASWETLSYPTDEGGIGVRLLFDICTSFQYKQWWTFRTKISLWGQILKDKYCQRANPVAKK</sequence>
<feature type="domain" description="Reverse transcriptase" evidence="1">
    <location>
        <begin position="1"/>
        <end position="203"/>
    </location>
</feature>
<accession>A0AAF0TS99</accession>
<protein>
    <recommendedName>
        <fullName evidence="1">Reverse transcriptase domain-containing protein</fullName>
    </recommendedName>
</protein>
<dbReference type="PROSITE" id="PS50878">
    <property type="entry name" value="RT_POL"/>
    <property type="match status" value="1"/>
</dbReference>
<name>A0AAF0TS99_SOLVR</name>
<dbReference type="AlphaFoldDB" id="A0AAF0TS99"/>
<dbReference type="Proteomes" id="UP001234989">
    <property type="component" value="Chromosome 5"/>
</dbReference>
<evidence type="ECO:0000313" key="3">
    <source>
        <dbReference type="Proteomes" id="UP001234989"/>
    </source>
</evidence>
<organism evidence="2 3">
    <name type="scientific">Solanum verrucosum</name>
    <dbReference type="NCBI Taxonomy" id="315347"/>
    <lineage>
        <taxon>Eukaryota</taxon>
        <taxon>Viridiplantae</taxon>
        <taxon>Streptophyta</taxon>
        <taxon>Embryophyta</taxon>
        <taxon>Tracheophyta</taxon>
        <taxon>Spermatophyta</taxon>
        <taxon>Magnoliopsida</taxon>
        <taxon>eudicotyledons</taxon>
        <taxon>Gunneridae</taxon>
        <taxon>Pentapetalae</taxon>
        <taxon>asterids</taxon>
        <taxon>lamiids</taxon>
        <taxon>Solanales</taxon>
        <taxon>Solanaceae</taxon>
        <taxon>Solanoideae</taxon>
        <taxon>Solaneae</taxon>
        <taxon>Solanum</taxon>
    </lineage>
</organism>
<proteinExistence type="predicted"/>
<reference evidence="2" key="1">
    <citation type="submission" date="2023-08" db="EMBL/GenBank/DDBJ databases">
        <title>A de novo genome assembly of Solanum verrucosum Schlechtendal, a Mexican diploid species geographically isolated from the other diploid A-genome species in potato relatives.</title>
        <authorList>
            <person name="Hosaka K."/>
        </authorList>
    </citation>
    <scope>NUCLEOTIDE SEQUENCE</scope>
    <source>
        <tissue evidence="2">Young leaves</tissue>
    </source>
</reference>
<evidence type="ECO:0000259" key="1">
    <source>
        <dbReference type="PROSITE" id="PS50878"/>
    </source>
</evidence>
<keyword evidence="3" id="KW-1185">Reference proteome</keyword>
<dbReference type="InterPro" id="IPR000477">
    <property type="entry name" value="RT_dom"/>
</dbReference>
<gene>
    <name evidence="2" type="ORF">MTR67_023559</name>
</gene>